<accession>A0A239I4U4</accession>
<evidence type="ECO:0000313" key="2">
    <source>
        <dbReference type="Proteomes" id="UP000198281"/>
    </source>
</evidence>
<dbReference type="AlphaFoldDB" id="A0A239I4U4"/>
<reference evidence="2" key="1">
    <citation type="submission" date="2017-06" db="EMBL/GenBank/DDBJ databases">
        <authorList>
            <person name="Varghese N."/>
            <person name="Submissions S."/>
        </authorList>
    </citation>
    <scope>NUCLEOTIDE SEQUENCE [LARGE SCALE GENOMIC DNA]</scope>
    <source>
        <strain evidence="2">LNB2</strain>
    </source>
</reference>
<gene>
    <name evidence="1" type="ORF">SAMN06295912_12053</name>
</gene>
<proteinExistence type="predicted"/>
<dbReference type="Proteomes" id="UP000198281">
    <property type="component" value="Unassembled WGS sequence"/>
</dbReference>
<name>A0A239I4U4_9SPHN</name>
<sequence length="108" mass="11356">MLARRALIAPPISGDGVSHMCRIQLEDGTELIAKQSDSAALEGDMLGDVDKFEPVSGGGEMDHAEEAAGKLVVARRDGAIDLEVAEHALDAVALLIERAVVFDLYAAV</sequence>
<organism evidence="1 2">
    <name type="scientific">Edaphosphingomonas laterariae</name>
    <dbReference type="NCBI Taxonomy" id="861865"/>
    <lineage>
        <taxon>Bacteria</taxon>
        <taxon>Pseudomonadati</taxon>
        <taxon>Pseudomonadota</taxon>
        <taxon>Alphaproteobacteria</taxon>
        <taxon>Sphingomonadales</taxon>
        <taxon>Rhizorhabdaceae</taxon>
        <taxon>Edaphosphingomonas</taxon>
    </lineage>
</organism>
<evidence type="ECO:0000313" key="1">
    <source>
        <dbReference type="EMBL" id="SNS87344.1"/>
    </source>
</evidence>
<protein>
    <submittedName>
        <fullName evidence="1">Uncharacterized protein</fullName>
    </submittedName>
</protein>
<keyword evidence="2" id="KW-1185">Reference proteome</keyword>
<dbReference type="EMBL" id="FZOS01000020">
    <property type="protein sequence ID" value="SNS87344.1"/>
    <property type="molecule type" value="Genomic_DNA"/>
</dbReference>